<keyword evidence="1 3" id="KW-0808">Transferase</keyword>
<dbReference type="InterPro" id="IPR000182">
    <property type="entry name" value="GNAT_dom"/>
</dbReference>
<dbReference type="CDD" id="cd04301">
    <property type="entry name" value="NAT_SF"/>
    <property type="match status" value="1"/>
</dbReference>
<dbReference type="PANTHER" id="PTHR13947:SF37">
    <property type="entry name" value="LD18367P"/>
    <property type="match status" value="1"/>
</dbReference>
<evidence type="ECO:0000259" key="2">
    <source>
        <dbReference type="PROSITE" id="PS51186"/>
    </source>
</evidence>
<name>A0A2V4Y013_9FLAO</name>
<dbReference type="Gene3D" id="3.40.630.30">
    <property type="match status" value="1"/>
</dbReference>
<dbReference type="AlphaFoldDB" id="A0A2V4Y013"/>
<dbReference type="PROSITE" id="PS51186">
    <property type="entry name" value="GNAT"/>
    <property type="match status" value="1"/>
</dbReference>
<dbReference type="Proteomes" id="UP000248054">
    <property type="component" value="Unassembled WGS sequence"/>
</dbReference>
<dbReference type="PANTHER" id="PTHR13947">
    <property type="entry name" value="GNAT FAMILY N-ACETYLTRANSFERASE"/>
    <property type="match status" value="1"/>
</dbReference>
<dbReference type="GO" id="GO:0008080">
    <property type="term" value="F:N-acetyltransferase activity"/>
    <property type="evidence" value="ECO:0007669"/>
    <property type="project" value="InterPro"/>
</dbReference>
<comment type="caution">
    <text evidence="3">The sequence shown here is derived from an EMBL/GenBank/DDBJ whole genome shotgun (WGS) entry which is preliminary data.</text>
</comment>
<gene>
    <name evidence="3" type="ORF">DFQ11_102322</name>
</gene>
<sequence>MEIKIIHYKAEYDKSFYDLNIEWLKTYFDVEPIDEAVLSNPSKYIIDKGGYIFFAKKIDKIVGTVALMPTREEGILELTKMAVSPEERGQKIGQQLLQYCIDFGKQQNLKGLLLYSSTKLENAIHLYRKYGFKEVDLEPDVIYKRSDIKMLLTYS</sequence>
<protein>
    <submittedName>
        <fullName evidence="3">Acetyltransferase (GNAT) family protein</fullName>
    </submittedName>
</protein>
<dbReference type="RefSeq" id="WP_110475128.1">
    <property type="nucleotide sequence ID" value="NZ_BMWQ01000002.1"/>
</dbReference>
<dbReference type="EMBL" id="QJTD01000002">
    <property type="protein sequence ID" value="PYE81748.1"/>
    <property type="molecule type" value="Genomic_DNA"/>
</dbReference>
<dbReference type="SUPFAM" id="SSF55729">
    <property type="entry name" value="Acyl-CoA N-acyltransferases (Nat)"/>
    <property type="match status" value="1"/>
</dbReference>
<proteinExistence type="predicted"/>
<reference evidence="3 4" key="1">
    <citation type="submission" date="2018-06" db="EMBL/GenBank/DDBJ databases">
        <title>Genomic Encyclopedia of Type Strains, Phase III (KMG-III): the genomes of soil and plant-associated and newly described type strains.</title>
        <authorList>
            <person name="Whitman W."/>
        </authorList>
    </citation>
    <scope>NUCLEOTIDE SEQUENCE [LARGE SCALE GENOMIC DNA]</scope>
    <source>
        <strain evidence="3 4">CECT 7945</strain>
    </source>
</reference>
<dbReference type="Pfam" id="PF00583">
    <property type="entry name" value="Acetyltransf_1"/>
    <property type="match status" value="1"/>
</dbReference>
<dbReference type="InterPro" id="IPR050769">
    <property type="entry name" value="NAT_camello-type"/>
</dbReference>
<keyword evidence="4" id="KW-1185">Reference proteome</keyword>
<accession>A0A2V4Y013</accession>
<evidence type="ECO:0000256" key="1">
    <source>
        <dbReference type="ARBA" id="ARBA00022679"/>
    </source>
</evidence>
<evidence type="ECO:0000313" key="3">
    <source>
        <dbReference type="EMBL" id="PYE81748.1"/>
    </source>
</evidence>
<dbReference type="OrthoDB" id="1431064at2"/>
<evidence type="ECO:0000313" key="4">
    <source>
        <dbReference type="Proteomes" id="UP000248054"/>
    </source>
</evidence>
<feature type="domain" description="N-acetyltransferase" evidence="2">
    <location>
        <begin position="3"/>
        <end position="155"/>
    </location>
</feature>
<dbReference type="InterPro" id="IPR016181">
    <property type="entry name" value="Acyl_CoA_acyltransferase"/>
</dbReference>
<organism evidence="3 4">
    <name type="scientific">Winogradskyella epiphytica</name>
    <dbReference type="NCBI Taxonomy" id="262005"/>
    <lineage>
        <taxon>Bacteria</taxon>
        <taxon>Pseudomonadati</taxon>
        <taxon>Bacteroidota</taxon>
        <taxon>Flavobacteriia</taxon>
        <taxon>Flavobacteriales</taxon>
        <taxon>Flavobacteriaceae</taxon>
        <taxon>Winogradskyella</taxon>
    </lineage>
</organism>